<reference evidence="4 5" key="1">
    <citation type="submission" date="2020-08" db="EMBL/GenBank/DDBJ databases">
        <title>Genomic Encyclopedia of Type Strains, Phase IV (KMG-IV): sequencing the most valuable type-strain genomes for metagenomic binning, comparative biology and taxonomic classification.</title>
        <authorList>
            <person name="Goeker M."/>
        </authorList>
    </citation>
    <scope>NUCLEOTIDE SEQUENCE [LARGE SCALE GENOMIC DNA]</scope>
    <source>
        <strain evidence="4 5">DSM 26723</strain>
    </source>
</reference>
<evidence type="ECO:0000313" key="5">
    <source>
        <dbReference type="Proteomes" id="UP000588068"/>
    </source>
</evidence>
<dbReference type="GO" id="GO:0016020">
    <property type="term" value="C:membrane"/>
    <property type="evidence" value="ECO:0007669"/>
    <property type="project" value="UniProtKB-UniRule"/>
</dbReference>
<sequence>MTNRPSFSPLRIVTLLVLCNVAMADENKAVQPQVERFIGCPVYRDTDAGRKSGCWLVDDPSTGTRYDVTAGRLKPILGQMILVEGAVSQQDPKLCGGVILEPVSVSVLPQACKPYLIPAEGHPGRRFALPANVMQPSSVPRVLPPPPYEPREYTILFELNSDFLVYQYSETIIESAVLYTRASKPRRVLISGYAATHPIEISGQSIREDIAIARARAEMVAEAFRRLGVSTSALKLEWKGDAGTAHADDGLTEAARRRVEIRIEP</sequence>
<keyword evidence="2" id="KW-0732">Signal</keyword>
<dbReference type="EMBL" id="JACHHZ010000003">
    <property type="protein sequence ID" value="MBB6093812.1"/>
    <property type="molecule type" value="Genomic_DNA"/>
</dbReference>
<keyword evidence="1" id="KW-0472">Membrane</keyword>
<protein>
    <recommendedName>
        <fullName evidence="3">OmpA-like domain-containing protein</fullName>
    </recommendedName>
</protein>
<proteinExistence type="predicted"/>
<accession>A0A841HP21</accession>
<dbReference type="Proteomes" id="UP000588068">
    <property type="component" value="Unassembled WGS sequence"/>
</dbReference>
<organism evidence="4 5">
    <name type="scientific">Povalibacter uvarum</name>
    <dbReference type="NCBI Taxonomy" id="732238"/>
    <lineage>
        <taxon>Bacteria</taxon>
        <taxon>Pseudomonadati</taxon>
        <taxon>Pseudomonadota</taxon>
        <taxon>Gammaproteobacteria</taxon>
        <taxon>Steroidobacterales</taxon>
        <taxon>Steroidobacteraceae</taxon>
        <taxon>Povalibacter</taxon>
    </lineage>
</organism>
<keyword evidence="5" id="KW-1185">Reference proteome</keyword>
<name>A0A841HP21_9GAMM</name>
<dbReference type="InterPro" id="IPR036737">
    <property type="entry name" value="OmpA-like_sf"/>
</dbReference>
<feature type="chain" id="PRO_5032302279" description="OmpA-like domain-containing protein" evidence="2">
    <location>
        <begin position="25"/>
        <end position="265"/>
    </location>
</feature>
<comment type="caution">
    <text evidence="4">The sequence shown here is derived from an EMBL/GenBank/DDBJ whole genome shotgun (WGS) entry which is preliminary data.</text>
</comment>
<feature type="domain" description="OmpA-like" evidence="3">
    <location>
        <begin position="144"/>
        <end position="265"/>
    </location>
</feature>
<evidence type="ECO:0000259" key="3">
    <source>
        <dbReference type="PROSITE" id="PS51123"/>
    </source>
</evidence>
<dbReference type="InterPro" id="IPR006665">
    <property type="entry name" value="OmpA-like"/>
</dbReference>
<dbReference type="SUPFAM" id="SSF103088">
    <property type="entry name" value="OmpA-like"/>
    <property type="match status" value="1"/>
</dbReference>
<dbReference type="PROSITE" id="PS51123">
    <property type="entry name" value="OMPA_2"/>
    <property type="match status" value="1"/>
</dbReference>
<gene>
    <name evidence="4" type="ORF">HNQ60_002693</name>
</gene>
<evidence type="ECO:0000256" key="2">
    <source>
        <dbReference type="SAM" id="SignalP"/>
    </source>
</evidence>
<evidence type="ECO:0000313" key="4">
    <source>
        <dbReference type="EMBL" id="MBB6093812.1"/>
    </source>
</evidence>
<evidence type="ECO:0000256" key="1">
    <source>
        <dbReference type="PROSITE-ProRule" id="PRU00473"/>
    </source>
</evidence>
<feature type="signal peptide" evidence="2">
    <location>
        <begin position="1"/>
        <end position="24"/>
    </location>
</feature>
<dbReference type="Gene3D" id="3.30.1330.60">
    <property type="entry name" value="OmpA-like domain"/>
    <property type="match status" value="1"/>
</dbReference>
<dbReference type="RefSeq" id="WP_184332536.1">
    <property type="nucleotide sequence ID" value="NZ_JACHHZ010000003.1"/>
</dbReference>
<dbReference type="AlphaFoldDB" id="A0A841HP21"/>